<keyword evidence="3" id="KW-1185">Reference proteome</keyword>
<proteinExistence type="predicted"/>
<dbReference type="Gene3D" id="3.40.50.1820">
    <property type="entry name" value="alpha/beta hydrolase"/>
    <property type="match status" value="1"/>
</dbReference>
<organism evidence="2 3">
    <name type="scientific">Actinophytocola glycyrrhizae</name>
    <dbReference type="NCBI Taxonomy" id="2044873"/>
    <lineage>
        <taxon>Bacteria</taxon>
        <taxon>Bacillati</taxon>
        <taxon>Actinomycetota</taxon>
        <taxon>Actinomycetes</taxon>
        <taxon>Pseudonocardiales</taxon>
        <taxon>Pseudonocardiaceae</taxon>
    </lineage>
</organism>
<dbReference type="PANTHER" id="PTHR37017:SF11">
    <property type="entry name" value="ESTERASE_LIPASE_THIOESTERASE DOMAIN-CONTAINING PROTEIN"/>
    <property type="match status" value="1"/>
</dbReference>
<reference evidence="3" key="1">
    <citation type="journal article" date="2019" name="Int. J. Syst. Evol. Microbiol.">
        <title>The Global Catalogue of Microorganisms (GCM) 10K type strain sequencing project: providing services to taxonomists for standard genome sequencing and annotation.</title>
        <authorList>
            <consortium name="The Broad Institute Genomics Platform"/>
            <consortium name="The Broad Institute Genome Sequencing Center for Infectious Disease"/>
            <person name="Wu L."/>
            <person name="Ma J."/>
        </authorList>
    </citation>
    <scope>NUCLEOTIDE SEQUENCE [LARGE SCALE GENOMIC DNA]</scope>
    <source>
        <strain evidence="3">ZS-22-S1</strain>
    </source>
</reference>
<gene>
    <name evidence="2" type="ORF">ACFPCV_04945</name>
</gene>
<dbReference type="RefSeq" id="WP_378054796.1">
    <property type="nucleotide sequence ID" value="NZ_JBHSIS010000002.1"/>
</dbReference>
<dbReference type="SUPFAM" id="SSF53474">
    <property type="entry name" value="alpha/beta-Hydrolases"/>
    <property type="match status" value="1"/>
</dbReference>
<evidence type="ECO:0000259" key="1">
    <source>
        <dbReference type="Pfam" id="PF12697"/>
    </source>
</evidence>
<keyword evidence="2" id="KW-0378">Hydrolase</keyword>
<dbReference type="Pfam" id="PF12697">
    <property type="entry name" value="Abhydrolase_6"/>
    <property type="match status" value="1"/>
</dbReference>
<evidence type="ECO:0000313" key="3">
    <source>
        <dbReference type="Proteomes" id="UP001595859"/>
    </source>
</evidence>
<dbReference type="Proteomes" id="UP001595859">
    <property type="component" value="Unassembled WGS sequence"/>
</dbReference>
<dbReference type="InterPro" id="IPR029058">
    <property type="entry name" value="AB_hydrolase_fold"/>
</dbReference>
<name>A0ABV9RW80_9PSEU</name>
<dbReference type="InterPro" id="IPR000073">
    <property type="entry name" value="AB_hydrolase_1"/>
</dbReference>
<comment type="caution">
    <text evidence="2">The sequence shown here is derived from an EMBL/GenBank/DDBJ whole genome shotgun (WGS) entry which is preliminary data.</text>
</comment>
<evidence type="ECO:0000313" key="2">
    <source>
        <dbReference type="EMBL" id="MFC4852843.1"/>
    </source>
</evidence>
<dbReference type="PANTHER" id="PTHR37017">
    <property type="entry name" value="AB HYDROLASE-1 DOMAIN-CONTAINING PROTEIN-RELATED"/>
    <property type="match status" value="1"/>
</dbReference>
<dbReference type="GO" id="GO:0016787">
    <property type="term" value="F:hydrolase activity"/>
    <property type="evidence" value="ECO:0007669"/>
    <property type="project" value="UniProtKB-KW"/>
</dbReference>
<dbReference type="InterPro" id="IPR052897">
    <property type="entry name" value="Sec-Metab_Biosynth_Hydrolase"/>
</dbReference>
<accession>A0ABV9RW80</accession>
<protein>
    <submittedName>
        <fullName evidence="2">Alpha/beta hydrolase</fullName>
    </submittedName>
</protein>
<feature type="domain" description="AB hydrolase-1" evidence="1">
    <location>
        <begin position="61"/>
        <end position="266"/>
    </location>
</feature>
<dbReference type="EMBL" id="JBHSIS010000002">
    <property type="protein sequence ID" value="MFC4852843.1"/>
    <property type="molecule type" value="Genomic_DNA"/>
</dbReference>
<sequence>MARALRHENRRVIITPFRSPFGYTIRSDGYRRLPGRVLLLPTPTMSLPGDANGVGQVKANVVLVHGQWHDPRHFDLVVIRLRERGVTVAVPELHRGSLAADTRVVQEVVDALAPVVVLGHSYGGSVITGLTGVAHLVYVAAFVPDAGESAASLGRSTHPIAPAVLPADEGGTRLDPALAAEMMYAGCSPERTAWAVALLRTQAAGCGRGVPQRQSWRDTPSTYVVCSHDRAVDPVLQRQMAARCGSSVAWAIGHAPFVTSPDLVADLLTDLCTS</sequence>